<gene>
    <name evidence="2" type="ordered locus">Mlab_1173</name>
</gene>
<evidence type="ECO:0000313" key="2">
    <source>
        <dbReference type="EMBL" id="ABN07342.1"/>
    </source>
</evidence>
<dbReference type="HOGENOM" id="CLU_130237_0_0_2"/>
<reference evidence="2 3" key="1">
    <citation type="journal article" date="2009" name="Stand. Genomic Sci.">
        <title>Complete genome sequence of Methanocorpusculum labreanum type strain Z.</title>
        <authorList>
            <person name="Anderson I.J."/>
            <person name="Sieprawska-Lupa M."/>
            <person name="Goltsman E."/>
            <person name="Lapidus A."/>
            <person name="Copeland A."/>
            <person name="Glavina Del Rio T."/>
            <person name="Tice H."/>
            <person name="Dalin E."/>
            <person name="Barry K."/>
            <person name="Pitluck S."/>
            <person name="Hauser L."/>
            <person name="Land M."/>
            <person name="Lucas S."/>
            <person name="Richardson P."/>
            <person name="Whitman W.B."/>
            <person name="Kyrpides N.C."/>
        </authorList>
    </citation>
    <scope>NUCLEOTIDE SEQUENCE [LARGE SCALE GENOMIC DNA]</scope>
    <source>
        <strain evidence="3">ATCC 43576 / DSM 4855 / Z</strain>
    </source>
</reference>
<organism evidence="2 3">
    <name type="scientific">Methanocorpusculum labreanum (strain ATCC 43576 / DSM 4855 / Z)</name>
    <dbReference type="NCBI Taxonomy" id="410358"/>
    <lineage>
        <taxon>Archaea</taxon>
        <taxon>Methanobacteriati</taxon>
        <taxon>Methanobacteriota</taxon>
        <taxon>Stenosarchaea group</taxon>
        <taxon>Methanomicrobia</taxon>
        <taxon>Methanomicrobiales</taxon>
        <taxon>Methanocorpusculaceae</taxon>
        <taxon>Methanocorpusculum</taxon>
    </lineage>
</organism>
<dbReference type="SUPFAM" id="SSF47413">
    <property type="entry name" value="lambda repressor-like DNA-binding domains"/>
    <property type="match status" value="1"/>
</dbReference>
<dbReference type="CDD" id="cd00093">
    <property type="entry name" value="HTH_XRE"/>
    <property type="match status" value="1"/>
</dbReference>
<dbReference type="STRING" id="410358.Mlab_1173"/>
<protein>
    <submittedName>
        <fullName evidence="2">Transcriptional regulator, XRE family</fullName>
    </submittedName>
</protein>
<dbReference type="PROSITE" id="PS50943">
    <property type="entry name" value="HTH_CROC1"/>
    <property type="match status" value="1"/>
</dbReference>
<name>A2SSN6_METLZ</name>
<feature type="domain" description="HTH cro/C1-type" evidence="1">
    <location>
        <begin position="97"/>
        <end position="152"/>
    </location>
</feature>
<dbReference type="InterPro" id="IPR001387">
    <property type="entry name" value="Cro/C1-type_HTH"/>
</dbReference>
<dbReference type="InterPro" id="IPR010982">
    <property type="entry name" value="Lambda_DNA-bd_dom_sf"/>
</dbReference>
<dbReference type="InterPro" id="IPR004451">
    <property type="entry name" value="MJ0586"/>
</dbReference>
<dbReference type="Gene3D" id="1.10.260.40">
    <property type="entry name" value="lambda repressor-like DNA-binding domains"/>
    <property type="match status" value="1"/>
</dbReference>
<sequence length="177" mass="19656">MSEYIMQTEYCELCGVALSKKGKLVQIEGAKPMRVCDKCAKLGTEVQAPRAPVQSFGRPVITTKAKSPSQASQQANRKRDMFDFIEGDIVEDYPQRIASARLAKGYTQKDLAFILKMQEGDIKKFERGERAPTEAERKKLEKELGIVLLDVSDDDDKLQAGGVASTTLGDVLQVKRK</sequence>
<dbReference type="eggNOG" id="arCOG01863">
    <property type="taxonomic scope" value="Archaea"/>
</dbReference>
<dbReference type="GO" id="GO:0003677">
    <property type="term" value="F:DNA binding"/>
    <property type="evidence" value="ECO:0007669"/>
    <property type="project" value="InterPro"/>
</dbReference>
<proteinExistence type="predicted"/>
<dbReference type="Proteomes" id="UP000000365">
    <property type="component" value="Chromosome"/>
</dbReference>
<dbReference type="EMBL" id="CP000559">
    <property type="protein sequence ID" value="ABN07342.1"/>
    <property type="molecule type" value="Genomic_DNA"/>
</dbReference>
<accession>A2SSN6</accession>
<dbReference type="SMART" id="SM00530">
    <property type="entry name" value="HTH_XRE"/>
    <property type="match status" value="1"/>
</dbReference>
<dbReference type="Pfam" id="PF01381">
    <property type="entry name" value="HTH_3"/>
    <property type="match status" value="1"/>
</dbReference>
<dbReference type="NCBIfam" id="TIGR00270">
    <property type="entry name" value="multiprotein bridging factor aMBF1"/>
    <property type="match status" value="1"/>
</dbReference>
<evidence type="ECO:0000259" key="1">
    <source>
        <dbReference type="PROSITE" id="PS50943"/>
    </source>
</evidence>
<evidence type="ECO:0000313" key="3">
    <source>
        <dbReference type="Proteomes" id="UP000000365"/>
    </source>
</evidence>
<keyword evidence="3" id="KW-1185">Reference proteome</keyword>
<dbReference type="AlphaFoldDB" id="A2SSN6"/>
<dbReference type="KEGG" id="mla:Mlab_1173"/>